<accession>A0A0J9SVX4</accession>
<keyword evidence="2" id="KW-0812">Transmembrane</keyword>
<dbReference type="AlphaFoldDB" id="A0A0J9SVX4"/>
<reference evidence="3 4" key="1">
    <citation type="submission" date="2011-08" db="EMBL/GenBank/DDBJ databases">
        <title>The Genome Sequence of Plasmodium vivax Brazil I.</title>
        <authorList>
            <consortium name="The Broad Institute Genome Sequencing Platform"/>
            <consortium name="The Broad Institute Genome Sequencing Center for Infectious Disease"/>
            <person name="Neafsey D."/>
            <person name="Carlton J."/>
            <person name="Barnwell J."/>
            <person name="Collins W."/>
            <person name="Escalante A."/>
            <person name="Mullikin J."/>
            <person name="Saul A."/>
            <person name="Guigo R."/>
            <person name="Camara F."/>
            <person name="Young S.K."/>
            <person name="Zeng Q."/>
            <person name="Gargeya S."/>
            <person name="Fitzgerald M."/>
            <person name="Haas B."/>
            <person name="Abouelleil A."/>
            <person name="Alvarado L."/>
            <person name="Arachchi H.M."/>
            <person name="Berlin A."/>
            <person name="Brown A."/>
            <person name="Chapman S.B."/>
            <person name="Chen Z."/>
            <person name="Dunbar C."/>
            <person name="Freedman E."/>
            <person name="Gearin G."/>
            <person name="Gellesch M."/>
            <person name="Goldberg J."/>
            <person name="Griggs A."/>
            <person name="Gujja S."/>
            <person name="Heiman D."/>
            <person name="Howarth C."/>
            <person name="Larson L."/>
            <person name="Lui A."/>
            <person name="MacDonald P.J.P."/>
            <person name="Montmayeur A."/>
            <person name="Murphy C."/>
            <person name="Neiman D."/>
            <person name="Pearson M."/>
            <person name="Priest M."/>
            <person name="Roberts A."/>
            <person name="Saif S."/>
            <person name="Shea T."/>
            <person name="Shenoy N."/>
            <person name="Sisk P."/>
            <person name="Stolte C."/>
            <person name="Sykes S."/>
            <person name="Wortman J."/>
            <person name="Nusbaum C."/>
            <person name="Birren B."/>
        </authorList>
    </citation>
    <scope>NUCLEOTIDE SEQUENCE [LARGE SCALE GENOMIC DNA]</scope>
    <source>
        <strain evidence="3 4">Brazil I</strain>
    </source>
</reference>
<evidence type="ECO:0000313" key="4">
    <source>
        <dbReference type="Proteomes" id="UP000053327"/>
    </source>
</evidence>
<evidence type="ECO:0000256" key="1">
    <source>
        <dbReference type="SAM" id="MobiDB-lite"/>
    </source>
</evidence>
<feature type="transmembrane region" description="Helical" evidence="2">
    <location>
        <begin position="601"/>
        <end position="623"/>
    </location>
</feature>
<dbReference type="Pfam" id="PF05795">
    <property type="entry name" value="Plasmodium_Vir"/>
    <property type="match status" value="2"/>
</dbReference>
<keyword evidence="2" id="KW-1133">Transmembrane helix</keyword>
<dbReference type="EMBL" id="KQ234804">
    <property type="protein sequence ID" value="KMZ87235.1"/>
    <property type="molecule type" value="Genomic_DNA"/>
</dbReference>
<protein>
    <recommendedName>
        <fullName evidence="5">PIR Superfamily Protein</fullName>
    </recommendedName>
</protein>
<feature type="compositionally biased region" description="Basic and acidic residues" evidence="1">
    <location>
        <begin position="268"/>
        <end position="278"/>
    </location>
</feature>
<feature type="transmembrane region" description="Helical" evidence="2">
    <location>
        <begin position="327"/>
        <end position="349"/>
    </location>
</feature>
<evidence type="ECO:0000256" key="2">
    <source>
        <dbReference type="SAM" id="Phobius"/>
    </source>
</evidence>
<organism evidence="3 4">
    <name type="scientific">Plasmodium vivax (strain Brazil I)</name>
    <dbReference type="NCBI Taxonomy" id="1033975"/>
    <lineage>
        <taxon>Eukaryota</taxon>
        <taxon>Sar</taxon>
        <taxon>Alveolata</taxon>
        <taxon>Apicomplexa</taxon>
        <taxon>Aconoidasida</taxon>
        <taxon>Haemosporida</taxon>
        <taxon>Plasmodiidae</taxon>
        <taxon>Plasmodium</taxon>
        <taxon>Plasmodium (Plasmodium)</taxon>
    </lineage>
</organism>
<feature type="compositionally biased region" description="Basic and acidic residues" evidence="1">
    <location>
        <begin position="206"/>
        <end position="220"/>
    </location>
</feature>
<evidence type="ECO:0008006" key="5">
    <source>
        <dbReference type="Google" id="ProtNLM"/>
    </source>
</evidence>
<feature type="region of interest" description="Disordered" evidence="1">
    <location>
        <begin position="206"/>
        <end position="294"/>
    </location>
</feature>
<name>A0A0J9SVX4_PLAV1</name>
<feature type="region of interest" description="Disordered" evidence="1">
    <location>
        <begin position="862"/>
        <end position="913"/>
    </location>
</feature>
<keyword evidence="2" id="KW-0472">Membrane</keyword>
<dbReference type="InterPro" id="IPR008780">
    <property type="entry name" value="Plasmodium_Vir"/>
</dbReference>
<dbReference type="Proteomes" id="UP000053327">
    <property type="component" value="Unassembled WGS sequence"/>
</dbReference>
<evidence type="ECO:0000313" key="3">
    <source>
        <dbReference type="EMBL" id="KMZ87235.1"/>
    </source>
</evidence>
<proteinExistence type="predicted"/>
<gene>
    <name evidence="3" type="ORF">PVBG_04020</name>
</gene>
<sequence>MSSPCEYLSSENDLDICNYSSICASVQAALLDLKNIVKNNILDNDSKWCEYLSYWIYSNMQNNKSCRNSEQLYKQLYELLNNLKEYYYYNTGYTCDIKEFSIDMEKFAKKKKLFFHAEILNWIEKDYNEIYIEDQSSYEKYLDECAHFFQEIKCKEDESMKEIYENELTNLENNFNNAISFLKQKNIIEAETEKSLKNKLICESQSTKDKGEDSEDRVKTAVESQPSSSDGLKRPLGEGQPGHQTKDSGKGLVESSSQPEGQPGLERSTSEPKGKPGLEKSNLGPEGQPGLGESSTLTEQYDMAAGHIRDDSESILPKNVSTVGATLAGSSLFLLMLYKALNIVIFILYSYPLLKNLNLYEFYEELDNVLGRSSVSEQKCAQCTNNIASQQSTGEELIDLCKKVCNIILNVNGVLDKCKNNTPDKPCQYMSYWLYNNVMSISNNLSLIRSLYHILRIFCNSRKPNFNNCILKNFNMDRNAFENKHILYEFLESYDDMKKKIESQIELYTPLYCKHVKENFRFYNDVKDQCTSEASCDYFKELNEFKTKFIQENVLNFIYDKCKYKKSSCKYGSNTDNDVPCLRAKGSPFILLLLGNDPDDIVNILLNVTIISVPILAIFLILFKEHHERYCPLNRFIGRIRDFNYNNQNFSTIPDLNDIVAENNVALTNIGCAVYRGYTYLAPHNNGDERRDFCNYLNLWLDEQKTISATDNSDDIREKWVLIENLWDKLYEIEDPSRQCERKSKENNASKIKKRMNLMVYCINRNYFKDLCEKSISRKNNVNQTCSLFSEFTNKYYANFYDENKCFDYPLGTDNYGYYISEDCDLNNIAKTFPKFDSNLQSILENDNVRPTMKKCRIHSEVEDEHIEQTEDGAYVPPEHSEPDNALPGSEVDLTESEFRHPGPEVDPAYLQS</sequence>